<dbReference type="Proteomes" id="UP000322234">
    <property type="component" value="Unassembled WGS sequence"/>
</dbReference>
<proteinExistence type="predicted"/>
<comment type="caution">
    <text evidence="1">The sequence shown here is derived from an EMBL/GenBank/DDBJ whole genome shotgun (WGS) entry which is preliminary data.</text>
</comment>
<evidence type="ECO:0000313" key="1">
    <source>
        <dbReference type="EMBL" id="MXQ83131.1"/>
    </source>
</evidence>
<protein>
    <submittedName>
        <fullName evidence="1">Uncharacterized protein</fullName>
    </submittedName>
</protein>
<organism evidence="1 2">
    <name type="scientific">Bos mutus</name>
    <name type="common">wild yak</name>
    <dbReference type="NCBI Taxonomy" id="72004"/>
    <lineage>
        <taxon>Eukaryota</taxon>
        <taxon>Metazoa</taxon>
        <taxon>Chordata</taxon>
        <taxon>Craniata</taxon>
        <taxon>Vertebrata</taxon>
        <taxon>Euteleostomi</taxon>
        <taxon>Mammalia</taxon>
        <taxon>Eutheria</taxon>
        <taxon>Laurasiatheria</taxon>
        <taxon>Artiodactyla</taxon>
        <taxon>Ruminantia</taxon>
        <taxon>Pecora</taxon>
        <taxon>Bovidae</taxon>
        <taxon>Bovinae</taxon>
        <taxon>Bos</taxon>
    </lineage>
</organism>
<dbReference type="EMBL" id="VBQZ03000015">
    <property type="protein sequence ID" value="MXQ83131.1"/>
    <property type="molecule type" value="Genomic_DNA"/>
</dbReference>
<evidence type="ECO:0000313" key="2">
    <source>
        <dbReference type="Proteomes" id="UP000322234"/>
    </source>
</evidence>
<dbReference type="AlphaFoldDB" id="A0A6B0R2G1"/>
<keyword evidence="2" id="KW-1185">Reference proteome</keyword>
<accession>A0A6B0R2G1</accession>
<reference evidence="1" key="1">
    <citation type="submission" date="2019-10" db="EMBL/GenBank/DDBJ databases">
        <title>The sequence and de novo assembly of the wild yak genome.</title>
        <authorList>
            <person name="Liu Y."/>
        </authorList>
    </citation>
    <scope>NUCLEOTIDE SEQUENCE [LARGE SCALE GENOMIC DNA]</scope>
    <source>
        <strain evidence="1">WY2019</strain>
    </source>
</reference>
<sequence length="86" mass="9716">MGAQATFIDFAATLKGAPMSQSNAEHPLTLGPPWLRLPFGQNVSKREPCHKPYQALKVNYLESSPHPEGELLRWHMRGEQGHRRGR</sequence>
<name>A0A6B0R2G1_9CETA</name>
<gene>
    <name evidence="1" type="ORF">E5288_WYG018647</name>
</gene>